<gene>
    <name evidence="1" type="ORF">PANDA_020291</name>
</gene>
<dbReference type="EMBL" id="GL194406">
    <property type="protein sequence ID" value="EFB22494.1"/>
    <property type="molecule type" value="Genomic_DNA"/>
</dbReference>
<evidence type="ECO:0000313" key="1">
    <source>
        <dbReference type="EMBL" id="EFB22494.1"/>
    </source>
</evidence>
<accession>D2I403</accession>
<sequence length="36" mass="4415">NRSSYTLPPAHTMFIKQYPKIFLQKKHRLPKLFKQE</sequence>
<proteinExistence type="predicted"/>
<reference evidence="1" key="1">
    <citation type="journal article" date="2010" name="Nature">
        <title>The sequence and de novo assembly of the giant panda genome.</title>
        <authorList>
            <person name="Li R."/>
            <person name="Fan W."/>
            <person name="Tian G."/>
            <person name="Zhu H."/>
            <person name="He L."/>
            <person name="Cai J."/>
            <person name="Huang Q."/>
            <person name="Cai Q."/>
            <person name="Li B."/>
            <person name="Bai Y."/>
            <person name="Zhang Z."/>
            <person name="Zhang Y."/>
            <person name="Wang W."/>
            <person name="Li J."/>
            <person name="Wei F."/>
            <person name="Li H."/>
            <person name="Jian M."/>
            <person name="Li J."/>
            <person name="Zhang Z."/>
            <person name="Nielsen R."/>
            <person name="Li D."/>
            <person name="Gu W."/>
            <person name="Yang Z."/>
            <person name="Xuan Z."/>
            <person name="Ryder O.A."/>
            <person name="Leung F.C."/>
            <person name="Zhou Y."/>
            <person name="Cao J."/>
            <person name="Sun X."/>
            <person name="Fu Y."/>
            <person name="Fang X."/>
            <person name="Guo X."/>
            <person name="Wang B."/>
            <person name="Hou R."/>
            <person name="Shen F."/>
            <person name="Mu B."/>
            <person name="Ni P."/>
            <person name="Lin R."/>
            <person name="Qian W."/>
            <person name="Wang G."/>
            <person name="Yu C."/>
            <person name="Nie W."/>
            <person name="Wang J."/>
            <person name="Wu Z."/>
            <person name="Liang H."/>
            <person name="Min J."/>
            <person name="Wu Q."/>
            <person name="Cheng S."/>
            <person name="Ruan J."/>
            <person name="Wang M."/>
            <person name="Shi Z."/>
            <person name="Wen M."/>
            <person name="Liu B."/>
            <person name="Ren X."/>
            <person name="Zheng H."/>
            <person name="Dong D."/>
            <person name="Cook K."/>
            <person name="Shan G."/>
            <person name="Zhang H."/>
            <person name="Kosiol C."/>
            <person name="Xie X."/>
            <person name="Lu Z."/>
            <person name="Zheng H."/>
            <person name="Li Y."/>
            <person name="Steiner C.C."/>
            <person name="Lam T.T."/>
            <person name="Lin S."/>
            <person name="Zhang Q."/>
            <person name="Li G."/>
            <person name="Tian J."/>
            <person name="Gong T."/>
            <person name="Liu H."/>
            <person name="Zhang D."/>
            <person name="Fang L."/>
            <person name="Ye C."/>
            <person name="Zhang J."/>
            <person name="Hu W."/>
            <person name="Xu A."/>
            <person name="Ren Y."/>
            <person name="Zhang G."/>
            <person name="Bruford M.W."/>
            <person name="Li Q."/>
            <person name="Ma L."/>
            <person name="Guo Y."/>
            <person name="An N."/>
            <person name="Hu Y."/>
            <person name="Zheng Y."/>
            <person name="Shi Y."/>
            <person name="Li Z."/>
            <person name="Liu Q."/>
            <person name="Chen Y."/>
            <person name="Zhao J."/>
            <person name="Qu N."/>
            <person name="Zhao S."/>
            <person name="Tian F."/>
            <person name="Wang X."/>
            <person name="Wang H."/>
            <person name="Xu L."/>
            <person name="Liu X."/>
            <person name="Vinar T."/>
            <person name="Wang Y."/>
            <person name="Lam T.W."/>
            <person name="Yiu S.M."/>
            <person name="Liu S."/>
            <person name="Zhang H."/>
            <person name="Li D."/>
            <person name="Huang Y."/>
            <person name="Wang X."/>
            <person name="Yang G."/>
            <person name="Jiang Z."/>
            <person name="Wang J."/>
            <person name="Qin N."/>
            <person name="Li L."/>
            <person name="Li J."/>
            <person name="Bolund L."/>
            <person name="Kristiansen K."/>
            <person name="Wong G.K."/>
            <person name="Olson M."/>
            <person name="Zhang X."/>
            <person name="Li S."/>
            <person name="Yang H."/>
            <person name="Wang J."/>
            <person name="Wang J."/>
        </authorList>
    </citation>
    <scope>NUCLEOTIDE SEQUENCE [LARGE SCALE GENOMIC DNA]</scope>
</reference>
<feature type="non-terminal residue" evidence="1">
    <location>
        <position position="1"/>
    </location>
</feature>
<protein>
    <submittedName>
        <fullName evidence="1">Uncharacterized protein</fullName>
    </submittedName>
</protein>
<feature type="non-terminal residue" evidence="1">
    <location>
        <position position="36"/>
    </location>
</feature>
<dbReference type="AlphaFoldDB" id="D2I403"/>
<name>D2I403_AILME</name>
<organism evidence="1">
    <name type="scientific">Ailuropoda melanoleuca</name>
    <name type="common">Giant panda</name>
    <dbReference type="NCBI Taxonomy" id="9646"/>
    <lineage>
        <taxon>Eukaryota</taxon>
        <taxon>Metazoa</taxon>
        <taxon>Chordata</taxon>
        <taxon>Craniata</taxon>
        <taxon>Vertebrata</taxon>
        <taxon>Euteleostomi</taxon>
        <taxon>Mammalia</taxon>
        <taxon>Eutheria</taxon>
        <taxon>Laurasiatheria</taxon>
        <taxon>Carnivora</taxon>
        <taxon>Caniformia</taxon>
        <taxon>Ursidae</taxon>
        <taxon>Ailuropoda</taxon>
    </lineage>
</organism>
<dbReference type="InParanoid" id="D2I403"/>